<keyword evidence="2" id="KW-1185">Reference proteome</keyword>
<name>A0ABX4TS59_9HYPH</name>
<sequence length="68" mass="7553">MLEHRGLSIIIALLYTYLVEYFDTGPDGLKGMQALINEKAAQGHALHQAVPESTYQWVLIFSSLSCAQ</sequence>
<organism evidence="1 2">
    <name type="scientific">Sinorhizobium medicae</name>
    <dbReference type="NCBI Taxonomy" id="110321"/>
    <lineage>
        <taxon>Bacteria</taxon>
        <taxon>Pseudomonadati</taxon>
        <taxon>Pseudomonadota</taxon>
        <taxon>Alphaproteobacteria</taxon>
        <taxon>Hyphomicrobiales</taxon>
        <taxon>Rhizobiaceae</taxon>
        <taxon>Sinorhizobium/Ensifer group</taxon>
        <taxon>Sinorhizobium</taxon>
    </lineage>
</organism>
<comment type="caution">
    <text evidence="1">The sequence shown here is derived from an EMBL/GenBank/DDBJ whole genome shotgun (WGS) entry which is preliminary data.</text>
</comment>
<accession>A0ABX4TS59</accession>
<gene>
    <name evidence="1" type="ORF">BMJ33_02390</name>
</gene>
<proteinExistence type="predicted"/>
<evidence type="ECO:0000313" key="1">
    <source>
        <dbReference type="EMBL" id="PLU09025.1"/>
    </source>
</evidence>
<dbReference type="EMBL" id="NBUC01000012">
    <property type="protein sequence ID" value="PLU09025.1"/>
    <property type="molecule type" value="Genomic_DNA"/>
</dbReference>
<evidence type="ECO:0000313" key="2">
    <source>
        <dbReference type="Proteomes" id="UP001190825"/>
    </source>
</evidence>
<dbReference type="Proteomes" id="UP001190825">
    <property type="component" value="Unassembled WGS sequence"/>
</dbReference>
<reference evidence="1 2" key="1">
    <citation type="journal article" date="2018" name="FEMS Microbiol. Ecol.">
        <title>Co-invading symbiotic mutualists of Medicago polymorpha retain high ancestral diversity and contain diverse accessory genomes.</title>
        <authorList>
            <person name="Porter S.S."/>
            <person name="Faber-Hammond J.J."/>
            <person name="Friesen M.L."/>
        </authorList>
    </citation>
    <scope>NUCLEOTIDE SEQUENCE [LARGE SCALE GENOMIC DNA]</scope>
    <source>
        <strain evidence="1 2">Str16</strain>
    </source>
</reference>
<protein>
    <submittedName>
        <fullName evidence="1">Uncharacterized protein</fullName>
    </submittedName>
</protein>